<dbReference type="EMBL" id="JBEGDP010000024">
    <property type="protein sequence ID" value="MEQ7848900.1"/>
    <property type="molecule type" value="Genomic_DNA"/>
</dbReference>
<feature type="compositionally biased region" description="Low complexity" evidence="2">
    <location>
        <begin position="1"/>
        <end position="18"/>
    </location>
</feature>
<accession>A0ABV1P2C6</accession>
<dbReference type="InterPro" id="IPR027417">
    <property type="entry name" value="P-loop_NTPase"/>
</dbReference>
<evidence type="ECO:0000256" key="2">
    <source>
        <dbReference type="SAM" id="MobiDB-lite"/>
    </source>
</evidence>
<dbReference type="NCBIfam" id="TIGR03819">
    <property type="entry name" value="heli_sec_ATPase"/>
    <property type="match status" value="1"/>
</dbReference>
<evidence type="ECO:0000313" key="4">
    <source>
        <dbReference type="EMBL" id="MEQ7848900.1"/>
    </source>
</evidence>
<name>A0ABV1P2C6_9ACTN</name>
<proteinExistence type="inferred from homology"/>
<dbReference type="CDD" id="cd01130">
    <property type="entry name" value="VirB11-like_ATPase"/>
    <property type="match status" value="1"/>
</dbReference>
<reference evidence="4 5" key="1">
    <citation type="submission" date="2024-02" db="EMBL/GenBank/DDBJ databases">
        <title>Full genome sequence of Nocardioides kribbensis.</title>
        <authorList>
            <person name="Poletto B.L."/>
            <person name="Silva G."/>
            <person name="Galante D."/>
            <person name="Campos K.R."/>
            <person name="Santos M.B.N."/>
            <person name="Sacchi C.T."/>
        </authorList>
    </citation>
    <scope>NUCLEOTIDE SEQUENCE [LARGE SCALE GENOMIC DNA]</scope>
    <source>
        <strain evidence="4 5">O4R</strain>
    </source>
</reference>
<dbReference type="PANTHER" id="PTHR30486">
    <property type="entry name" value="TWITCHING MOTILITY PROTEIN PILT"/>
    <property type="match status" value="1"/>
</dbReference>
<evidence type="ECO:0000313" key="5">
    <source>
        <dbReference type="Proteomes" id="UP001482520"/>
    </source>
</evidence>
<gene>
    <name evidence="4" type="ORF">V6R90_16590</name>
</gene>
<protein>
    <submittedName>
        <fullName evidence="4">TadA family conjugal transfer-associated ATPase</fullName>
    </submittedName>
</protein>
<dbReference type="InterPro" id="IPR022399">
    <property type="entry name" value="TadA-like_ATPase"/>
</dbReference>
<sequence length="427" mass="43875">MTGMTGTTGTTGTTGVTGLRAPQVGAPPAETVEAVRERLAAEPGELTPHRVAQALRATGRPVGDATVLAVHDALRRDVVGAGPLEPLLRVPGVTDVLVNGPDQVFLDRGAGLEPAGVRFPDDQAVRRLAQRLAALAGRRLDDASPCADLRLLDGTRFHAVLSPVARPGTTISLRVPSRRALDLDALRAAGAVGPDAAHLLRAVVASRRAFLVTGGTGSGKTTLLAALLALVDPAERLLVVEDSSELRPDHPHVVGLEARTPNIEGVGGIEVRELVRQALRMRPDRLVVGEVRGAEVVDLLAALNTGHEGGCGTLHANSATDVPARVEALALAAGLDRAAAHSQLASGLDLVLHLRRGGDGVRRLVEVAVPDRGADGIVRMQVAARLGPPAPHGDRDLVEGPAAGRLAALLADPDADPGAGSAPGARP</sequence>
<dbReference type="PANTHER" id="PTHR30486:SF6">
    <property type="entry name" value="TYPE IV PILUS RETRACTATION ATPASE PILT"/>
    <property type="match status" value="1"/>
</dbReference>
<comment type="similarity">
    <text evidence="1">Belongs to the GSP E family.</text>
</comment>
<dbReference type="SUPFAM" id="SSF52540">
    <property type="entry name" value="P-loop containing nucleoside triphosphate hydrolases"/>
    <property type="match status" value="1"/>
</dbReference>
<keyword evidence="5" id="KW-1185">Reference proteome</keyword>
<comment type="caution">
    <text evidence="4">The sequence shown here is derived from an EMBL/GenBank/DDBJ whole genome shotgun (WGS) entry which is preliminary data.</text>
</comment>
<organism evidence="4 5">
    <name type="scientific">Nocardioides kribbensis</name>
    <dbReference type="NCBI Taxonomy" id="305517"/>
    <lineage>
        <taxon>Bacteria</taxon>
        <taxon>Bacillati</taxon>
        <taxon>Actinomycetota</taxon>
        <taxon>Actinomycetes</taxon>
        <taxon>Propionibacteriales</taxon>
        <taxon>Nocardioidaceae</taxon>
        <taxon>Nocardioides</taxon>
    </lineage>
</organism>
<evidence type="ECO:0000256" key="1">
    <source>
        <dbReference type="ARBA" id="ARBA00006611"/>
    </source>
</evidence>
<dbReference type="Pfam" id="PF00437">
    <property type="entry name" value="T2SSE"/>
    <property type="match status" value="1"/>
</dbReference>
<dbReference type="InterPro" id="IPR001482">
    <property type="entry name" value="T2SS/T4SS_dom"/>
</dbReference>
<feature type="region of interest" description="Disordered" evidence="2">
    <location>
        <begin position="1"/>
        <end position="29"/>
    </location>
</feature>
<dbReference type="InterPro" id="IPR050921">
    <property type="entry name" value="T4SS_GSP_E_ATPase"/>
</dbReference>
<dbReference type="Gene3D" id="3.30.450.380">
    <property type="match status" value="1"/>
</dbReference>
<feature type="region of interest" description="Disordered" evidence="2">
    <location>
        <begin position="408"/>
        <end position="427"/>
    </location>
</feature>
<evidence type="ECO:0000259" key="3">
    <source>
        <dbReference type="Pfam" id="PF00437"/>
    </source>
</evidence>
<dbReference type="Proteomes" id="UP001482520">
    <property type="component" value="Unassembled WGS sequence"/>
</dbReference>
<dbReference type="Gene3D" id="3.40.50.300">
    <property type="entry name" value="P-loop containing nucleotide triphosphate hydrolases"/>
    <property type="match status" value="1"/>
</dbReference>
<feature type="domain" description="Bacterial type II secretion system protein E" evidence="3">
    <location>
        <begin position="80"/>
        <end position="354"/>
    </location>
</feature>